<protein>
    <submittedName>
        <fullName evidence="1">Uncharacterized protein</fullName>
    </submittedName>
</protein>
<accession>A0A0E0D6U4</accession>
<reference evidence="1" key="2">
    <citation type="submission" date="2018-05" db="EMBL/GenBank/DDBJ databases">
        <title>OmerRS3 (Oryza meridionalis Reference Sequence Version 3).</title>
        <authorList>
            <person name="Zhang J."/>
            <person name="Kudrna D."/>
            <person name="Lee S."/>
            <person name="Talag J."/>
            <person name="Welchert J."/>
            <person name="Wing R.A."/>
        </authorList>
    </citation>
    <scope>NUCLEOTIDE SEQUENCE [LARGE SCALE GENOMIC DNA]</scope>
    <source>
        <strain evidence="1">cv. OR44</strain>
    </source>
</reference>
<evidence type="ECO:0000313" key="2">
    <source>
        <dbReference type="Proteomes" id="UP000008021"/>
    </source>
</evidence>
<dbReference type="Gramene" id="OMERI03G31400.1">
    <property type="protein sequence ID" value="OMERI03G31400.1"/>
    <property type="gene ID" value="OMERI03G31400"/>
</dbReference>
<proteinExistence type="predicted"/>
<dbReference type="EnsemblPlants" id="OMERI03G31400.1">
    <property type="protein sequence ID" value="OMERI03G31400.1"/>
    <property type="gene ID" value="OMERI03G31400"/>
</dbReference>
<name>A0A0E0D6U4_9ORYZ</name>
<dbReference type="Proteomes" id="UP000008021">
    <property type="component" value="Chromosome 3"/>
</dbReference>
<dbReference type="AlphaFoldDB" id="A0A0E0D6U4"/>
<organism evidence="1">
    <name type="scientific">Oryza meridionalis</name>
    <dbReference type="NCBI Taxonomy" id="40149"/>
    <lineage>
        <taxon>Eukaryota</taxon>
        <taxon>Viridiplantae</taxon>
        <taxon>Streptophyta</taxon>
        <taxon>Embryophyta</taxon>
        <taxon>Tracheophyta</taxon>
        <taxon>Spermatophyta</taxon>
        <taxon>Magnoliopsida</taxon>
        <taxon>Liliopsida</taxon>
        <taxon>Poales</taxon>
        <taxon>Poaceae</taxon>
        <taxon>BOP clade</taxon>
        <taxon>Oryzoideae</taxon>
        <taxon>Oryzeae</taxon>
        <taxon>Oryzinae</taxon>
        <taxon>Oryza</taxon>
    </lineage>
</organism>
<sequence length="18" mass="2089">MVTFLRQQTPLVVVAYSH</sequence>
<reference evidence="1" key="1">
    <citation type="submission" date="2015-04" db="UniProtKB">
        <authorList>
            <consortium name="EnsemblPlants"/>
        </authorList>
    </citation>
    <scope>IDENTIFICATION</scope>
</reference>
<dbReference type="HOGENOM" id="CLU_3431139_0_0_1"/>
<evidence type="ECO:0000313" key="1">
    <source>
        <dbReference type="EnsemblPlants" id="OMERI03G31400.1"/>
    </source>
</evidence>
<keyword evidence="2" id="KW-1185">Reference proteome</keyword>